<evidence type="ECO:0000259" key="2">
    <source>
        <dbReference type="Pfam" id="PF01266"/>
    </source>
</evidence>
<dbReference type="InterPro" id="IPR036188">
    <property type="entry name" value="FAD/NAD-bd_sf"/>
</dbReference>
<evidence type="ECO:0000313" key="4">
    <source>
        <dbReference type="Proteomes" id="UP000198582"/>
    </source>
</evidence>
<dbReference type="InterPro" id="IPR006076">
    <property type="entry name" value="FAD-dep_OxRdtase"/>
</dbReference>
<dbReference type="OrthoDB" id="9806257at2"/>
<gene>
    <name evidence="3" type="ORF">SAMN04489732_10848</name>
</gene>
<keyword evidence="4" id="KW-1185">Reference proteome</keyword>
<reference evidence="3 4" key="1">
    <citation type="submission" date="2016-10" db="EMBL/GenBank/DDBJ databases">
        <authorList>
            <person name="de Groot N.N."/>
        </authorList>
    </citation>
    <scope>NUCLEOTIDE SEQUENCE [LARGE SCALE GENOMIC DNA]</scope>
    <source>
        <strain evidence="3 4">DSM 44993</strain>
    </source>
</reference>
<evidence type="ECO:0000313" key="3">
    <source>
        <dbReference type="EMBL" id="SEP40795.1"/>
    </source>
</evidence>
<keyword evidence="1" id="KW-0560">Oxidoreductase</keyword>
<accession>A0A1H8XLQ0</accession>
<dbReference type="STRING" id="394193.SAMN04489732_10848"/>
<dbReference type="EMBL" id="FOEF01000008">
    <property type="protein sequence ID" value="SEP40795.1"/>
    <property type="molecule type" value="Genomic_DNA"/>
</dbReference>
<dbReference type="Pfam" id="PF01266">
    <property type="entry name" value="DAO"/>
    <property type="match status" value="1"/>
</dbReference>
<name>A0A1H8XLQ0_9PSEU</name>
<dbReference type="Gene3D" id="3.30.9.10">
    <property type="entry name" value="D-Amino Acid Oxidase, subunit A, domain 2"/>
    <property type="match status" value="1"/>
</dbReference>
<dbReference type="SUPFAM" id="SSF54373">
    <property type="entry name" value="FAD-linked reductases, C-terminal domain"/>
    <property type="match status" value="1"/>
</dbReference>
<dbReference type="PANTHER" id="PTHR13847">
    <property type="entry name" value="SARCOSINE DEHYDROGENASE-RELATED"/>
    <property type="match status" value="1"/>
</dbReference>
<proteinExistence type="predicted"/>
<protein>
    <submittedName>
        <fullName evidence="3">D-amino-acid dehydrogenase</fullName>
    </submittedName>
</protein>
<feature type="domain" description="FAD dependent oxidoreductase" evidence="2">
    <location>
        <begin position="6"/>
        <end position="398"/>
    </location>
</feature>
<dbReference type="SUPFAM" id="SSF51905">
    <property type="entry name" value="FAD/NAD(P)-binding domain"/>
    <property type="match status" value="1"/>
</dbReference>
<dbReference type="Proteomes" id="UP000198582">
    <property type="component" value="Unassembled WGS sequence"/>
</dbReference>
<sequence length="426" mass="46428">MAEGERVVIVGGGAIGLATGYFLQRAGAEVVVLERGHVGDAASRGNAGWVTPMLSAPIPAPWIRRYALRNIAKRSSPLFIPPRPDPALALWLWRFWRYCNPRDHGAGLAAMAELNRRTMPLFDELREDGVEFDMWQKGLLFAFLSERGAAHELASLREMAKFGYAVPHVPLDSSALRQLEPALSPRVSAGFLLTDERHVDPQTLTRGLADRLREGGAVIRERLEVTGFETRGDRVVAAISHGERIEADRVLLAAGAWTRPLARKLGVDVPVQGAKGYSFTVRTPSPPSHPLYFGEAKVGASSFQDGRTRIAGTMELSGLNERIRQGRVGSIAEQARTYLGDWAGGPIEDVWAGMRPLTYDGLPVIGGSGRYANVYVSTGHAMLGITLAPAAGETLAELILTGQAPGVLRPFSPRRFRNRRKDGDER</sequence>
<dbReference type="Gene3D" id="3.50.50.60">
    <property type="entry name" value="FAD/NAD(P)-binding domain"/>
    <property type="match status" value="2"/>
</dbReference>
<dbReference type="PANTHER" id="PTHR13847:SF289">
    <property type="entry name" value="GLYCINE OXIDASE"/>
    <property type="match status" value="1"/>
</dbReference>
<dbReference type="GO" id="GO:0016491">
    <property type="term" value="F:oxidoreductase activity"/>
    <property type="evidence" value="ECO:0007669"/>
    <property type="project" value="UniProtKB-KW"/>
</dbReference>
<dbReference type="RefSeq" id="WP_091618272.1">
    <property type="nucleotide sequence ID" value="NZ_FOEF01000008.1"/>
</dbReference>
<organism evidence="3 4">
    <name type="scientific">Amycolatopsis saalfeldensis</name>
    <dbReference type="NCBI Taxonomy" id="394193"/>
    <lineage>
        <taxon>Bacteria</taxon>
        <taxon>Bacillati</taxon>
        <taxon>Actinomycetota</taxon>
        <taxon>Actinomycetes</taxon>
        <taxon>Pseudonocardiales</taxon>
        <taxon>Pseudonocardiaceae</taxon>
        <taxon>Amycolatopsis</taxon>
    </lineage>
</organism>
<evidence type="ECO:0000256" key="1">
    <source>
        <dbReference type="ARBA" id="ARBA00023002"/>
    </source>
</evidence>
<dbReference type="AlphaFoldDB" id="A0A1H8XLQ0"/>
<dbReference type="GO" id="GO:0005737">
    <property type="term" value="C:cytoplasm"/>
    <property type="evidence" value="ECO:0007669"/>
    <property type="project" value="TreeGrafter"/>
</dbReference>